<feature type="domain" description="USP" evidence="1">
    <location>
        <begin position="60"/>
        <end position="319"/>
    </location>
</feature>
<protein>
    <recommendedName>
        <fullName evidence="1">USP domain-containing protein</fullName>
    </recommendedName>
</protein>
<accession>A0A1R2ALK0</accession>
<name>A0A1R2ALK0_9CILI</name>
<dbReference type="AlphaFoldDB" id="A0A1R2ALK0"/>
<dbReference type="Pfam" id="PF00443">
    <property type="entry name" value="UCH"/>
    <property type="match status" value="1"/>
</dbReference>
<dbReference type="PANTHER" id="PTHR24006">
    <property type="entry name" value="UBIQUITIN CARBOXYL-TERMINAL HYDROLASE"/>
    <property type="match status" value="1"/>
</dbReference>
<reference evidence="2 3" key="1">
    <citation type="submission" date="2016-11" db="EMBL/GenBank/DDBJ databases">
        <title>The macronuclear genome of Stentor coeruleus: a giant cell with tiny introns.</title>
        <authorList>
            <person name="Slabodnick M."/>
            <person name="Ruby J.G."/>
            <person name="Reiff S.B."/>
            <person name="Swart E.C."/>
            <person name="Gosai S."/>
            <person name="Prabakaran S."/>
            <person name="Witkowska E."/>
            <person name="Larue G.E."/>
            <person name="Fisher S."/>
            <person name="Freeman R.M."/>
            <person name="Gunawardena J."/>
            <person name="Chu W."/>
            <person name="Stover N.A."/>
            <person name="Gregory B.D."/>
            <person name="Nowacki M."/>
            <person name="Derisi J."/>
            <person name="Roy S.W."/>
            <person name="Marshall W.F."/>
            <person name="Sood P."/>
        </authorList>
    </citation>
    <scope>NUCLEOTIDE SEQUENCE [LARGE SCALE GENOMIC DNA]</scope>
    <source>
        <strain evidence="2">WM001</strain>
    </source>
</reference>
<dbReference type="InterPro" id="IPR001394">
    <property type="entry name" value="Peptidase_C19_UCH"/>
</dbReference>
<dbReference type="PROSITE" id="PS00972">
    <property type="entry name" value="USP_1"/>
    <property type="match status" value="1"/>
</dbReference>
<organism evidence="2 3">
    <name type="scientific">Stentor coeruleus</name>
    <dbReference type="NCBI Taxonomy" id="5963"/>
    <lineage>
        <taxon>Eukaryota</taxon>
        <taxon>Sar</taxon>
        <taxon>Alveolata</taxon>
        <taxon>Ciliophora</taxon>
        <taxon>Postciliodesmatophora</taxon>
        <taxon>Heterotrichea</taxon>
        <taxon>Heterotrichida</taxon>
        <taxon>Stentoridae</taxon>
        <taxon>Stentor</taxon>
    </lineage>
</organism>
<dbReference type="EMBL" id="MPUH01002166">
    <property type="protein sequence ID" value="OMJ65397.1"/>
    <property type="molecule type" value="Genomic_DNA"/>
</dbReference>
<evidence type="ECO:0000313" key="2">
    <source>
        <dbReference type="EMBL" id="OMJ65397.1"/>
    </source>
</evidence>
<evidence type="ECO:0000259" key="1">
    <source>
        <dbReference type="PROSITE" id="PS50235"/>
    </source>
</evidence>
<dbReference type="PROSITE" id="PS50235">
    <property type="entry name" value="USP_3"/>
    <property type="match status" value="1"/>
</dbReference>
<dbReference type="GO" id="GO:0016579">
    <property type="term" value="P:protein deubiquitination"/>
    <property type="evidence" value="ECO:0007669"/>
    <property type="project" value="InterPro"/>
</dbReference>
<keyword evidence="3" id="KW-1185">Reference proteome</keyword>
<dbReference type="InterPro" id="IPR018200">
    <property type="entry name" value="USP_CS"/>
</dbReference>
<dbReference type="SUPFAM" id="SSF54001">
    <property type="entry name" value="Cysteine proteinases"/>
    <property type="match status" value="1"/>
</dbReference>
<dbReference type="GO" id="GO:0004843">
    <property type="term" value="F:cysteine-type deubiquitinase activity"/>
    <property type="evidence" value="ECO:0007669"/>
    <property type="project" value="InterPro"/>
</dbReference>
<dbReference type="CDD" id="cd02257">
    <property type="entry name" value="Peptidase_C19"/>
    <property type="match status" value="1"/>
</dbReference>
<dbReference type="Proteomes" id="UP000187209">
    <property type="component" value="Unassembled WGS sequence"/>
</dbReference>
<dbReference type="InterPro" id="IPR038765">
    <property type="entry name" value="Papain-like_cys_pep_sf"/>
</dbReference>
<dbReference type="InterPro" id="IPR028889">
    <property type="entry name" value="USP"/>
</dbReference>
<evidence type="ECO:0000313" key="3">
    <source>
        <dbReference type="Proteomes" id="UP000187209"/>
    </source>
</evidence>
<dbReference type="GO" id="GO:0005634">
    <property type="term" value="C:nucleus"/>
    <property type="evidence" value="ECO:0007669"/>
    <property type="project" value="TreeGrafter"/>
</dbReference>
<comment type="caution">
    <text evidence="2">The sequence shown here is derived from an EMBL/GenBank/DDBJ whole genome shotgun (WGS) entry which is preliminary data.</text>
</comment>
<dbReference type="InterPro" id="IPR050164">
    <property type="entry name" value="Peptidase_C19"/>
</dbReference>
<dbReference type="GO" id="GO:0005829">
    <property type="term" value="C:cytosol"/>
    <property type="evidence" value="ECO:0007669"/>
    <property type="project" value="TreeGrafter"/>
</dbReference>
<proteinExistence type="predicted"/>
<sequence>MGCINTRESTKEENSVYERSYSQRSIKFETKQTQKLVVPRIPKLSPEKVIEPQKISPMHCGIANIGSSCYFNSLIQVFAHIDELFSIKQSNSQNQLFDSFLQLLSSVRSSNFNLTTHNANLLLEKLSKIDSSYNIGNQNDTKSLFTLLCGNFENKLSTIFIWKKILKLEHKATKKKCNNSEHPIPYFLFPAANNITTDAFQKTKMSYFLGENNQERYCNSCKIKSICNEIVTCIPALYTVFVAGSLGSSGKLSNLQSFKFNNDLYLLKSVIIRKGAINNGHSIALCNENNEWWYYDDTSISKFTGNIVSNIYILFYKRIVDKI</sequence>
<gene>
    <name evidence="2" type="ORF">SteCoe_38298</name>
</gene>
<dbReference type="Gene3D" id="3.90.70.10">
    <property type="entry name" value="Cysteine proteinases"/>
    <property type="match status" value="2"/>
</dbReference>